<dbReference type="Gene3D" id="3.30.2310.20">
    <property type="entry name" value="RelE-like"/>
    <property type="match status" value="1"/>
</dbReference>
<organism evidence="2 3">
    <name type="scientific">Thermococcus celericrescens</name>
    <dbReference type="NCBI Taxonomy" id="227598"/>
    <lineage>
        <taxon>Archaea</taxon>
        <taxon>Methanobacteriati</taxon>
        <taxon>Methanobacteriota</taxon>
        <taxon>Thermococci</taxon>
        <taxon>Thermococcales</taxon>
        <taxon>Thermococcaceae</taxon>
        <taxon>Thermococcus</taxon>
    </lineage>
</organism>
<evidence type="ECO:0000313" key="2">
    <source>
        <dbReference type="EMBL" id="KUH34102.1"/>
    </source>
</evidence>
<reference evidence="2 3" key="1">
    <citation type="submission" date="2015-10" db="EMBL/GenBank/DDBJ databases">
        <title>Draft genome sequence of Thermococcus celericrescens strain DSM 17994.</title>
        <authorList>
            <person name="Hong S.-J."/>
            <person name="Park C.-E."/>
            <person name="Shin J.-H."/>
        </authorList>
    </citation>
    <scope>NUCLEOTIDE SEQUENCE [LARGE SCALE GENOMIC DNA]</scope>
    <source>
        <strain evidence="2 3">DSM 17994</strain>
    </source>
</reference>
<protein>
    <submittedName>
        <fullName evidence="2">Plasmid stabilization protein</fullName>
    </submittedName>
</protein>
<evidence type="ECO:0000256" key="1">
    <source>
        <dbReference type="ARBA" id="ARBA00022649"/>
    </source>
</evidence>
<dbReference type="EMBL" id="LLYW01000010">
    <property type="protein sequence ID" value="KUH34102.1"/>
    <property type="molecule type" value="Genomic_DNA"/>
</dbReference>
<dbReference type="AlphaFoldDB" id="A0A100XYZ0"/>
<name>A0A100XYZ0_9EURY</name>
<evidence type="ECO:0000313" key="3">
    <source>
        <dbReference type="Proteomes" id="UP000053462"/>
    </source>
</evidence>
<dbReference type="Pfam" id="PF05016">
    <property type="entry name" value="ParE_toxin"/>
    <property type="match status" value="1"/>
</dbReference>
<keyword evidence="1" id="KW-1277">Toxin-antitoxin system</keyword>
<dbReference type="Proteomes" id="UP000053462">
    <property type="component" value="Unassembled WGS sequence"/>
</dbReference>
<proteinExistence type="predicted"/>
<gene>
    <name evidence="2" type="ORF">APY94_03290</name>
</gene>
<dbReference type="RefSeq" id="WP_058938279.1">
    <property type="nucleotide sequence ID" value="NZ_LLYW01000010.1"/>
</dbReference>
<sequence>MSFENKVLISRKALKELSLVLEAERELLKDRISKLAFFPLARLDVQKLKGYTNVYRLRVGEYRVIFEYDKKERLVKVLKVGKRENVY</sequence>
<comment type="caution">
    <text evidence="2">The sequence shown here is derived from an EMBL/GenBank/DDBJ whole genome shotgun (WGS) entry which is preliminary data.</text>
</comment>
<dbReference type="OrthoDB" id="97626at2157"/>
<dbReference type="InterPro" id="IPR035093">
    <property type="entry name" value="RelE/ParE_toxin_dom_sf"/>
</dbReference>
<dbReference type="PANTHER" id="PTHR38813:SF1">
    <property type="entry name" value="TOXIN RELE1-RELATED"/>
    <property type="match status" value="1"/>
</dbReference>
<accession>A0A100XYZ0</accession>
<dbReference type="SUPFAM" id="SSF143011">
    <property type="entry name" value="RelE-like"/>
    <property type="match status" value="1"/>
</dbReference>
<dbReference type="InterPro" id="IPR052747">
    <property type="entry name" value="TA_system_RelE_toxin"/>
</dbReference>
<dbReference type="STRING" id="227598.APY94_03290"/>
<keyword evidence="3" id="KW-1185">Reference proteome</keyword>
<dbReference type="InterPro" id="IPR007712">
    <property type="entry name" value="RelE/ParE_toxin"/>
</dbReference>
<dbReference type="PANTHER" id="PTHR38813">
    <property type="match status" value="1"/>
</dbReference>